<reference evidence="2" key="1">
    <citation type="submission" date="2022-05" db="EMBL/GenBank/DDBJ databases">
        <title>Comparative Genomics of Spacecraft Associated Microbes.</title>
        <authorList>
            <person name="Tran M.T."/>
            <person name="Wright A."/>
            <person name="Seuylemezian A."/>
            <person name="Eisen J."/>
            <person name="Coil D."/>
        </authorList>
    </citation>
    <scope>NUCLEOTIDE SEQUENCE</scope>
    <source>
        <strain evidence="2">214.1.1</strain>
    </source>
</reference>
<evidence type="ECO:0000313" key="3">
    <source>
        <dbReference type="Proteomes" id="UP001139179"/>
    </source>
</evidence>
<gene>
    <name evidence="2" type="ORF">M3202_00675</name>
</gene>
<dbReference type="Gene3D" id="3.20.20.190">
    <property type="entry name" value="Phosphatidylinositol (PI) phosphodiesterase"/>
    <property type="match status" value="1"/>
</dbReference>
<feature type="domain" description="GP-PDE" evidence="1">
    <location>
        <begin position="3"/>
        <end position="239"/>
    </location>
</feature>
<dbReference type="Pfam" id="PF03009">
    <property type="entry name" value="GDPD"/>
    <property type="match status" value="1"/>
</dbReference>
<protein>
    <submittedName>
        <fullName evidence="2">Glycerophosphodiester phosphodiesterase</fullName>
    </submittedName>
</protein>
<dbReference type="SUPFAM" id="SSF51695">
    <property type="entry name" value="PLC-like phosphodiesterases"/>
    <property type="match status" value="1"/>
</dbReference>
<accession>A0A9X2IMP3</accession>
<dbReference type="AlphaFoldDB" id="A0A9X2IMP3"/>
<name>A0A9X2IMP3_9BACI</name>
<dbReference type="EMBL" id="JAMBOL010000001">
    <property type="protein sequence ID" value="MCM3712582.1"/>
    <property type="molecule type" value="Genomic_DNA"/>
</dbReference>
<dbReference type="PANTHER" id="PTHR46211">
    <property type="entry name" value="GLYCEROPHOSPHORYL DIESTER PHOSPHODIESTERASE"/>
    <property type="match status" value="1"/>
</dbReference>
<dbReference type="RefSeq" id="WP_251221459.1">
    <property type="nucleotide sequence ID" value="NZ_JAMBOL010000001.1"/>
</dbReference>
<dbReference type="PROSITE" id="PS51704">
    <property type="entry name" value="GP_PDE"/>
    <property type="match status" value="1"/>
</dbReference>
<evidence type="ECO:0000313" key="2">
    <source>
        <dbReference type="EMBL" id="MCM3712582.1"/>
    </source>
</evidence>
<dbReference type="InterPro" id="IPR017946">
    <property type="entry name" value="PLC-like_Pdiesterase_TIM-brl"/>
</dbReference>
<keyword evidence="3" id="KW-1185">Reference proteome</keyword>
<dbReference type="PANTHER" id="PTHR46211:SF1">
    <property type="entry name" value="GLYCEROPHOSPHODIESTER PHOSPHODIESTERASE, CYTOPLASMIC"/>
    <property type="match status" value="1"/>
</dbReference>
<dbReference type="GO" id="GO:0008081">
    <property type="term" value="F:phosphoric diester hydrolase activity"/>
    <property type="evidence" value="ECO:0007669"/>
    <property type="project" value="InterPro"/>
</dbReference>
<proteinExistence type="predicted"/>
<sequence>MGTCMFAHRGLSAQYPENTLAAFQAAADAGADGIELDVQLSKDLQAVVIHDHSLERTTTGTGFVKEYELQQLKEFDAGSWFAPPFANETIPALADVLTWAKGNQLLLNIELKGQVWERSQLKEAVLPLVFEHELQERVIFSSFDHRLIYEIQKQEPQLETAILVAAALHEPERYLRDIGVRGYHFRVPFLLQEEAVRLQQHGVQLRPYTVNDPYWVEMFVKWGCAGLFTDDPVMALQLRKKYEG</sequence>
<dbReference type="GO" id="GO:0006629">
    <property type="term" value="P:lipid metabolic process"/>
    <property type="evidence" value="ECO:0007669"/>
    <property type="project" value="InterPro"/>
</dbReference>
<dbReference type="InterPro" id="IPR030395">
    <property type="entry name" value="GP_PDE_dom"/>
</dbReference>
<organism evidence="2 3">
    <name type="scientific">Halalkalibacter oceani</name>
    <dbReference type="NCBI Taxonomy" id="1653776"/>
    <lineage>
        <taxon>Bacteria</taxon>
        <taxon>Bacillati</taxon>
        <taxon>Bacillota</taxon>
        <taxon>Bacilli</taxon>
        <taxon>Bacillales</taxon>
        <taxon>Bacillaceae</taxon>
        <taxon>Halalkalibacter</taxon>
    </lineage>
</organism>
<dbReference type="Proteomes" id="UP001139179">
    <property type="component" value="Unassembled WGS sequence"/>
</dbReference>
<evidence type="ECO:0000259" key="1">
    <source>
        <dbReference type="PROSITE" id="PS51704"/>
    </source>
</evidence>
<comment type="caution">
    <text evidence="2">The sequence shown here is derived from an EMBL/GenBank/DDBJ whole genome shotgun (WGS) entry which is preliminary data.</text>
</comment>